<accession>A0A4R6SVZ6</accession>
<sequence>MKRSLLILLCTITSQLFAQNNNPVIPKSGSTLNSFIPKGWKIILQSSKGDLNKDGIADQAIVIENTDTANFLKNEGFGAKKLNLNPRILLVLFKSNSGGYHLAAKNKNFIPSENDEETTCLSDPLLGEGGITIEKGLLKIQYQYFLSCGSWYVTNTDYTFRFQNQKFEWIGYDEYSLHRSSGQQSITSINFSTKRRSETTGGNEFNDKDNKPKTIWKKVNISKLLNLETLTKEVIDQIL</sequence>
<feature type="signal peptide" evidence="1">
    <location>
        <begin position="1"/>
        <end position="18"/>
    </location>
</feature>
<dbReference type="Proteomes" id="UP000295620">
    <property type="component" value="Unassembled WGS sequence"/>
</dbReference>
<keyword evidence="1" id="KW-0732">Signal</keyword>
<reference evidence="2 3" key="1">
    <citation type="submission" date="2019-03" db="EMBL/GenBank/DDBJ databases">
        <title>Genomic Encyclopedia of Archaeal and Bacterial Type Strains, Phase II (KMG-II): from individual species to whole genera.</title>
        <authorList>
            <person name="Goeker M."/>
        </authorList>
    </citation>
    <scope>NUCLEOTIDE SEQUENCE [LARGE SCALE GENOMIC DNA]</scope>
    <source>
        <strain evidence="2 3">DSM 19035</strain>
    </source>
</reference>
<dbReference type="AlphaFoldDB" id="A0A4R6SVZ6"/>
<comment type="caution">
    <text evidence="2">The sequence shown here is derived from an EMBL/GenBank/DDBJ whole genome shotgun (WGS) entry which is preliminary data.</text>
</comment>
<gene>
    <name evidence="2" type="ORF">ATK78_2801</name>
</gene>
<dbReference type="RefSeq" id="WP_133576678.1">
    <property type="nucleotide sequence ID" value="NZ_SNYC01000005.1"/>
</dbReference>
<keyword evidence="3" id="KW-1185">Reference proteome</keyword>
<evidence type="ECO:0000256" key="1">
    <source>
        <dbReference type="SAM" id="SignalP"/>
    </source>
</evidence>
<evidence type="ECO:0000313" key="3">
    <source>
        <dbReference type="Proteomes" id="UP000295620"/>
    </source>
</evidence>
<feature type="chain" id="PRO_5020412808" evidence="1">
    <location>
        <begin position="19"/>
        <end position="239"/>
    </location>
</feature>
<dbReference type="EMBL" id="SNYC01000005">
    <property type="protein sequence ID" value="TDQ08292.1"/>
    <property type="molecule type" value="Genomic_DNA"/>
</dbReference>
<evidence type="ECO:0000313" key="2">
    <source>
        <dbReference type="EMBL" id="TDQ08292.1"/>
    </source>
</evidence>
<organism evidence="2 3">
    <name type="scientific">Pedobacter metabolipauper</name>
    <dbReference type="NCBI Taxonomy" id="425513"/>
    <lineage>
        <taxon>Bacteria</taxon>
        <taxon>Pseudomonadati</taxon>
        <taxon>Bacteroidota</taxon>
        <taxon>Sphingobacteriia</taxon>
        <taxon>Sphingobacteriales</taxon>
        <taxon>Sphingobacteriaceae</taxon>
        <taxon>Pedobacter</taxon>
    </lineage>
</organism>
<protein>
    <submittedName>
        <fullName evidence="2">Uncharacterized protein</fullName>
    </submittedName>
</protein>
<proteinExistence type="predicted"/>
<dbReference type="OrthoDB" id="86940at2"/>
<name>A0A4R6SVZ6_9SPHI</name>